<dbReference type="Gene3D" id="3.40.50.300">
    <property type="entry name" value="P-loop containing nucleotide triphosphate hydrolases"/>
    <property type="match status" value="2"/>
</dbReference>
<dbReference type="PANTHER" id="PTHR11070">
    <property type="entry name" value="UVRD / RECB / PCRA DNA HELICASE FAMILY MEMBER"/>
    <property type="match status" value="1"/>
</dbReference>
<keyword evidence="2 9" id="KW-0378">Hydrolase</keyword>
<evidence type="ECO:0000256" key="6">
    <source>
        <dbReference type="ARBA" id="ARBA00034617"/>
    </source>
</evidence>
<evidence type="ECO:0000256" key="3">
    <source>
        <dbReference type="ARBA" id="ARBA00022806"/>
    </source>
</evidence>
<dbReference type="Pfam" id="PF00580">
    <property type="entry name" value="UvrD-helicase"/>
    <property type="match status" value="1"/>
</dbReference>
<dbReference type="InterPro" id="IPR027417">
    <property type="entry name" value="P-loop_NTPase"/>
</dbReference>
<evidence type="ECO:0000256" key="5">
    <source>
        <dbReference type="ARBA" id="ARBA00023235"/>
    </source>
</evidence>
<dbReference type="PROSITE" id="PS51198">
    <property type="entry name" value="UVRD_HELICASE_ATP_BIND"/>
    <property type="match status" value="1"/>
</dbReference>
<accession>A0A8J7WP12</accession>
<proteinExistence type="predicted"/>
<keyword evidence="5" id="KW-0413">Isomerase</keyword>
<dbReference type="GO" id="GO:0005524">
    <property type="term" value="F:ATP binding"/>
    <property type="evidence" value="ECO:0007669"/>
    <property type="project" value="UniProtKB-UniRule"/>
</dbReference>
<organism evidence="11 12">
    <name type="scientific">Actinocrinis puniceicyclus</name>
    <dbReference type="NCBI Taxonomy" id="977794"/>
    <lineage>
        <taxon>Bacteria</taxon>
        <taxon>Bacillati</taxon>
        <taxon>Actinomycetota</taxon>
        <taxon>Actinomycetes</taxon>
        <taxon>Catenulisporales</taxon>
        <taxon>Actinospicaceae</taxon>
        <taxon>Actinocrinis</taxon>
    </lineage>
</organism>
<keyword evidence="4 9" id="KW-0067">ATP-binding</keyword>
<keyword evidence="12" id="KW-1185">Reference proteome</keyword>
<dbReference type="RefSeq" id="WP_211468616.1">
    <property type="nucleotide sequence ID" value="NZ_JAGSXH010000045.1"/>
</dbReference>
<feature type="binding site" evidence="9">
    <location>
        <begin position="267"/>
        <end position="274"/>
    </location>
    <ligand>
        <name>ATP</name>
        <dbReference type="ChEBI" id="CHEBI:30616"/>
    </ligand>
</feature>
<evidence type="ECO:0000256" key="8">
    <source>
        <dbReference type="ARBA" id="ARBA00048988"/>
    </source>
</evidence>
<evidence type="ECO:0000313" key="11">
    <source>
        <dbReference type="EMBL" id="MBS2964250.1"/>
    </source>
</evidence>
<protein>
    <recommendedName>
        <fullName evidence="7">DNA 3'-5' helicase</fullName>
        <ecNumber evidence="7">5.6.2.4</ecNumber>
    </recommendedName>
</protein>
<name>A0A8J7WP12_9ACTN</name>
<evidence type="ECO:0000313" key="12">
    <source>
        <dbReference type="Proteomes" id="UP000677913"/>
    </source>
</evidence>
<feature type="domain" description="UvrD-like helicase ATP-binding" evidence="10">
    <location>
        <begin position="246"/>
        <end position="520"/>
    </location>
</feature>
<dbReference type="GO" id="GO:0016787">
    <property type="term" value="F:hydrolase activity"/>
    <property type="evidence" value="ECO:0007669"/>
    <property type="project" value="UniProtKB-UniRule"/>
</dbReference>
<gene>
    <name evidence="11" type="ORF">KGA66_14415</name>
</gene>
<evidence type="ECO:0000256" key="7">
    <source>
        <dbReference type="ARBA" id="ARBA00034808"/>
    </source>
</evidence>
<dbReference type="GO" id="GO:0000725">
    <property type="term" value="P:recombinational repair"/>
    <property type="evidence" value="ECO:0007669"/>
    <property type="project" value="TreeGrafter"/>
</dbReference>
<comment type="caution">
    <text evidence="11">The sequence shown here is derived from an EMBL/GenBank/DDBJ whole genome shotgun (WGS) entry which is preliminary data.</text>
</comment>
<keyword evidence="3 9" id="KW-0347">Helicase</keyword>
<evidence type="ECO:0000256" key="4">
    <source>
        <dbReference type="ARBA" id="ARBA00022840"/>
    </source>
</evidence>
<dbReference type="SUPFAM" id="SSF52540">
    <property type="entry name" value="P-loop containing nucleoside triphosphate hydrolases"/>
    <property type="match status" value="1"/>
</dbReference>
<keyword evidence="1 9" id="KW-0547">Nucleotide-binding</keyword>
<sequence>MPRLMLASEFLPAYAKLDPPVRARVQSVFGKFAEHTFAGLHLEKLQNARDERVRTIRIDKFWRGIVLAPASGDQYCLINVLPHDEAIAYARSRLFSVNHALGVIEMRDAEKLELIAPALRIQAQAAPERLFAAFPDKDLLRLGIEPDLLPLVRDITSEAALQAVERLLPQAQADVLTALASGLSVEETWAEVSAGYAEQCAAAESVDTEDLGAALSRSPSFAVAVAGEAELAAILDQPFDSWRVFLHPSQRRLAYAASYAGPALVTGAAGTGKTVVALHRAVHLARHRPALPVLLTTFTRALSDNLRASLDRLETGQEVLATVDVQGVDQLAHAVFSEQRASLGEHWAVATDADQAAAWQHALDLTQAPFAPEFLADEWEHVVLAQDLTTAAQYLACSRAGRGEALGPRQREQVWQAIDIAAAQLRAANKWTFLQIAAEAARVQAGKSAPRYQHAVIDEAQDLHPAHWRLLRACVAPGADDLFLVGDPHQRIYRNNASLRALGIEVRGRSRRLTLGYRSTSEILDFAAGILTCRQVADLADGQNSDSLSGYRSLLHGRKPFTRAAAHRAEELDALAAQIKTWLADGVPAASIAVAARTRHLVDEAAEALRVHGLEVSTIEKDAGRQPGVRLCTMHKLKGLEFQCVALVAIESGVVPPTRLGADAADLLRERCLLFVAATRARDALYISYSGDQSSLLPTLVA</sequence>
<evidence type="ECO:0000256" key="9">
    <source>
        <dbReference type="PROSITE-ProRule" id="PRU00560"/>
    </source>
</evidence>
<dbReference type="PANTHER" id="PTHR11070:SF45">
    <property type="entry name" value="DNA 3'-5' HELICASE"/>
    <property type="match status" value="1"/>
</dbReference>
<dbReference type="InterPro" id="IPR014016">
    <property type="entry name" value="UvrD-like_ATP-bd"/>
</dbReference>
<dbReference type="AlphaFoldDB" id="A0A8J7WP12"/>
<dbReference type="GO" id="GO:0003677">
    <property type="term" value="F:DNA binding"/>
    <property type="evidence" value="ECO:0007669"/>
    <property type="project" value="InterPro"/>
</dbReference>
<dbReference type="Proteomes" id="UP000677913">
    <property type="component" value="Unassembled WGS sequence"/>
</dbReference>
<evidence type="ECO:0000259" key="10">
    <source>
        <dbReference type="PROSITE" id="PS51198"/>
    </source>
</evidence>
<evidence type="ECO:0000256" key="1">
    <source>
        <dbReference type="ARBA" id="ARBA00022741"/>
    </source>
</evidence>
<dbReference type="EMBL" id="JAGSXH010000045">
    <property type="protein sequence ID" value="MBS2964250.1"/>
    <property type="molecule type" value="Genomic_DNA"/>
</dbReference>
<comment type="catalytic activity">
    <reaction evidence="8">
        <text>ATP + H2O = ADP + phosphate + H(+)</text>
        <dbReference type="Rhea" id="RHEA:13065"/>
        <dbReference type="ChEBI" id="CHEBI:15377"/>
        <dbReference type="ChEBI" id="CHEBI:15378"/>
        <dbReference type="ChEBI" id="CHEBI:30616"/>
        <dbReference type="ChEBI" id="CHEBI:43474"/>
        <dbReference type="ChEBI" id="CHEBI:456216"/>
        <dbReference type="EC" id="5.6.2.4"/>
    </reaction>
</comment>
<evidence type="ECO:0000256" key="2">
    <source>
        <dbReference type="ARBA" id="ARBA00022801"/>
    </source>
</evidence>
<dbReference type="GO" id="GO:0043138">
    <property type="term" value="F:3'-5' DNA helicase activity"/>
    <property type="evidence" value="ECO:0007669"/>
    <property type="project" value="UniProtKB-EC"/>
</dbReference>
<dbReference type="InterPro" id="IPR000212">
    <property type="entry name" value="DNA_helicase_UvrD/REP"/>
</dbReference>
<dbReference type="Pfam" id="PF13361">
    <property type="entry name" value="UvrD_C"/>
    <property type="match status" value="1"/>
</dbReference>
<dbReference type="EC" id="5.6.2.4" evidence="7"/>
<comment type="catalytic activity">
    <reaction evidence="6">
        <text>Couples ATP hydrolysis with the unwinding of duplex DNA by translocating in the 3'-5' direction.</text>
        <dbReference type="EC" id="5.6.2.4"/>
    </reaction>
</comment>
<reference evidence="11" key="1">
    <citation type="submission" date="2021-04" db="EMBL/GenBank/DDBJ databases">
        <title>Genome based classification of Actinospica acidithermotolerans sp. nov., an actinobacterium isolated from an Indonesian hot spring.</title>
        <authorList>
            <person name="Kusuma A.B."/>
            <person name="Putra K.E."/>
            <person name="Nafisah S."/>
            <person name="Loh J."/>
            <person name="Nouioui I."/>
            <person name="Goodfellow M."/>
        </authorList>
    </citation>
    <scope>NUCLEOTIDE SEQUENCE</scope>
    <source>
        <strain evidence="11">DSM 45618</strain>
    </source>
</reference>
<dbReference type="InterPro" id="IPR014017">
    <property type="entry name" value="DNA_helicase_UvrD-like_C"/>
</dbReference>